<proteinExistence type="predicted"/>
<organism evidence="1">
    <name type="scientific">marine sediment metagenome</name>
    <dbReference type="NCBI Taxonomy" id="412755"/>
    <lineage>
        <taxon>unclassified sequences</taxon>
        <taxon>metagenomes</taxon>
        <taxon>ecological metagenomes</taxon>
    </lineage>
</organism>
<reference evidence="1" key="1">
    <citation type="journal article" date="2015" name="Nature">
        <title>Complex archaea that bridge the gap between prokaryotes and eukaryotes.</title>
        <authorList>
            <person name="Spang A."/>
            <person name="Saw J.H."/>
            <person name="Jorgensen S.L."/>
            <person name="Zaremba-Niedzwiedzka K."/>
            <person name="Martijn J."/>
            <person name="Lind A.E."/>
            <person name="van Eijk R."/>
            <person name="Schleper C."/>
            <person name="Guy L."/>
            <person name="Ettema T.J."/>
        </authorList>
    </citation>
    <scope>NUCLEOTIDE SEQUENCE</scope>
</reference>
<comment type="caution">
    <text evidence="1">The sequence shown here is derived from an EMBL/GenBank/DDBJ whole genome shotgun (WGS) entry which is preliminary data.</text>
</comment>
<dbReference type="AlphaFoldDB" id="A0A0F9I1L8"/>
<name>A0A0F9I1L8_9ZZZZ</name>
<sequence>MTKPEFPDCPDCLKKGELIVMGKAGTAWSGNTKVQQFRCSKCKRRTIVNKEVK</sequence>
<dbReference type="EMBL" id="LAZR01013548">
    <property type="protein sequence ID" value="KKM21447.1"/>
    <property type="molecule type" value="Genomic_DNA"/>
</dbReference>
<gene>
    <name evidence="1" type="ORF">LCGC14_1635300</name>
</gene>
<evidence type="ECO:0000313" key="1">
    <source>
        <dbReference type="EMBL" id="KKM21447.1"/>
    </source>
</evidence>
<protein>
    <submittedName>
        <fullName evidence="1">Uncharacterized protein</fullName>
    </submittedName>
</protein>
<accession>A0A0F9I1L8</accession>